<evidence type="ECO:0000313" key="1">
    <source>
        <dbReference type="EMBL" id="CRY94546.1"/>
    </source>
</evidence>
<geneLocation type="plasmid" evidence="1">
    <name>pRGRH0276</name>
</geneLocation>
<protein>
    <recommendedName>
        <fullName evidence="2">EVE domain-containing protein</fullName>
    </recommendedName>
</protein>
<sequence length="201" mass="23168">MSFIKSLNKKNQTDQIEVTINVRLTQEEDHLLTLATQQSGYKRNELFYLLAKEYIFDDESLKEMAEESGAEFSEGLYQNCYVVNTNRVHHEEDDKFMISEGVAATFEDGYKEKMEQVKKGDLVFLYRSGEGIVAHGIASGDVLKKDHNGVPDKTYYQKLSGFVRYEKPLTASEIQRILGRNVVFMHTLFSIRDGYKLLKKD</sequence>
<reference evidence="1" key="2">
    <citation type="submission" date="2015-07" db="EMBL/GenBank/DDBJ databases">
        <title>Plasmids, circular viruses and viroids from rat gut.</title>
        <authorList>
            <person name="Jorgensen T.J."/>
            <person name="Hansen M.A."/>
            <person name="Xu Z."/>
            <person name="Tabak M.A."/>
            <person name="Sorensen S.J."/>
            <person name="Hansen L.H."/>
        </authorList>
    </citation>
    <scope>NUCLEOTIDE SEQUENCE</scope>
    <source>
        <plasmid evidence="1">pRGRH0276</plasmid>
    </source>
</reference>
<accession>A0A0H5PXS4</accession>
<evidence type="ECO:0008006" key="2">
    <source>
        <dbReference type="Google" id="ProtNLM"/>
    </source>
</evidence>
<organism evidence="1">
    <name type="scientific">uncultured prokaryote</name>
    <dbReference type="NCBI Taxonomy" id="198431"/>
    <lineage>
        <taxon>unclassified sequences</taxon>
        <taxon>environmental samples</taxon>
    </lineage>
</organism>
<name>A0A0H5PXS4_9ZZZZ</name>
<proteinExistence type="predicted"/>
<keyword evidence="1" id="KW-0614">Plasmid</keyword>
<dbReference type="EMBL" id="LN852948">
    <property type="protein sequence ID" value="CRY94546.1"/>
    <property type="molecule type" value="Genomic_DNA"/>
</dbReference>
<reference evidence="1" key="1">
    <citation type="submission" date="2015-06" db="EMBL/GenBank/DDBJ databases">
        <authorList>
            <person name="Joergensen T."/>
        </authorList>
    </citation>
    <scope>NUCLEOTIDE SEQUENCE</scope>
    <source>
        <plasmid evidence="1">pRGRH0276</plasmid>
    </source>
</reference>
<dbReference type="AlphaFoldDB" id="A0A0H5PXS4"/>